<dbReference type="SUPFAM" id="SSF52540">
    <property type="entry name" value="P-loop containing nucleoside triphosphate hydrolases"/>
    <property type="match status" value="1"/>
</dbReference>
<gene>
    <name evidence="5" type="ORF">MOPEL_009_00390</name>
</gene>
<accession>H5UNP1</accession>
<dbReference type="InterPro" id="IPR050093">
    <property type="entry name" value="ABC_SmlMolc_Importer"/>
</dbReference>
<dbReference type="STRING" id="1089455.MOPEL_009_00390"/>
<dbReference type="InterPro" id="IPR003439">
    <property type="entry name" value="ABC_transporter-like_ATP-bd"/>
</dbReference>
<keyword evidence="1" id="KW-0813">Transport</keyword>
<evidence type="ECO:0000313" key="5">
    <source>
        <dbReference type="EMBL" id="GAB47349.1"/>
    </source>
</evidence>
<dbReference type="RefSeq" id="WP_009481247.1">
    <property type="nucleotide sequence ID" value="NZ_BAFE01000009.1"/>
</dbReference>
<keyword evidence="3 5" id="KW-0067">ATP-binding</keyword>
<evidence type="ECO:0000256" key="2">
    <source>
        <dbReference type="ARBA" id="ARBA00022741"/>
    </source>
</evidence>
<dbReference type="InterPro" id="IPR013611">
    <property type="entry name" value="Transp-assoc_OB_typ2"/>
</dbReference>
<dbReference type="PANTHER" id="PTHR42781">
    <property type="entry name" value="SPERMIDINE/PUTRESCINE IMPORT ATP-BINDING PROTEIN POTA"/>
    <property type="match status" value="1"/>
</dbReference>
<dbReference type="Proteomes" id="UP000004367">
    <property type="component" value="Unassembled WGS sequence"/>
</dbReference>
<dbReference type="Pfam" id="PF00005">
    <property type="entry name" value="ABC_tran"/>
    <property type="match status" value="1"/>
</dbReference>
<dbReference type="Gene3D" id="3.40.50.300">
    <property type="entry name" value="P-loop containing nucleotide triphosphate hydrolases"/>
    <property type="match status" value="1"/>
</dbReference>
<dbReference type="InterPro" id="IPR017871">
    <property type="entry name" value="ABC_transporter-like_CS"/>
</dbReference>
<protein>
    <submittedName>
        <fullName evidence="5">Putative ABC transporter ATP-binding protein</fullName>
    </submittedName>
</protein>
<evidence type="ECO:0000259" key="4">
    <source>
        <dbReference type="PROSITE" id="PS50893"/>
    </source>
</evidence>
<sequence>MTGHVRVTGLQVRHPDTASPALTEIDLDLPGDALVAVVGPSGSGKTTLLRTLAGLDTPDAGSLIVDGADVTHLPPGRRPTAMVFQGEALFAERTVAENVEYGLLLHGVAERERRERVDVAILQFGLTAVADHLPHRLSGGQARRVALARAWVLRPSVLLLDEPLAGLEAGLRRRLLDLVVRTRRRLGGTVVHVTHDLGEALSTADLVVVLRAGRVHQVGTPEEIYTHPTDAFVADFTGPAGLLGVDVLPLLPDDPPNHAHIRLWGTDHVVPAHPVARRDIVTGLSESPGTLPTGAARPRHGTLLVRPHAVRLTRLSPTRVRRDVRGPVALVQDARYLGERWEYVLETDAGVALATGSVTSPLRIDDHVRLDLAADGTWLLPPEEGIRRELGGGAER</sequence>
<dbReference type="PROSITE" id="PS00211">
    <property type="entry name" value="ABC_TRANSPORTER_1"/>
    <property type="match status" value="1"/>
</dbReference>
<dbReference type="GO" id="GO:0022857">
    <property type="term" value="F:transmembrane transporter activity"/>
    <property type="evidence" value="ECO:0007669"/>
    <property type="project" value="InterPro"/>
</dbReference>
<dbReference type="PANTHER" id="PTHR42781:SF4">
    <property type="entry name" value="SPERMIDINE_PUTRESCINE IMPORT ATP-BINDING PROTEIN POTA"/>
    <property type="match status" value="1"/>
</dbReference>
<feature type="domain" description="ABC transporter" evidence="4">
    <location>
        <begin position="5"/>
        <end position="237"/>
    </location>
</feature>
<dbReference type="EMBL" id="BAFE01000009">
    <property type="protein sequence ID" value="GAB47349.1"/>
    <property type="molecule type" value="Genomic_DNA"/>
</dbReference>
<proteinExistence type="predicted"/>
<dbReference type="GO" id="GO:0043190">
    <property type="term" value="C:ATP-binding cassette (ABC) transporter complex"/>
    <property type="evidence" value="ECO:0007669"/>
    <property type="project" value="InterPro"/>
</dbReference>
<evidence type="ECO:0000256" key="1">
    <source>
        <dbReference type="ARBA" id="ARBA00022448"/>
    </source>
</evidence>
<dbReference type="GO" id="GO:0016887">
    <property type="term" value="F:ATP hydrolysis activity"/>
    <property type="evidence" value="ECO:0007669"/>
    <property type="project" value="InterPro"/>
</dbReference>
<reference evidence="5 6" key="1">
    <citation type="submission" date="2012-02" db="EMBL/GenBank/DDBJ databases">
        <title>Whole genome shotgun sequence of Mobilicoccus pelagius NBRC 104925.</title>
        <authorList>
            <person name="Yoshida Y."/>
            <person name="Hosoyama A."/>
            <person name="Tsuchikane K."/>
            <person name="Katsumata H."/>
            <person name="Yamazaki S."/>
            <person name="Fujita N."/>
        </authorList>
    </citation>
    <scope>NUCLEOTIDE SEQUENCE [LARGE SCALE GENOMIC DNA]</scope>
    <source>
        <strain evidence="5 6">NBRC 104925</strain>
    </source>
</reference>
<keyword evidence="2" id="KW-0547">Nucleotide-binding</keyword>
<keyword evidence="6" id="KW-1185">Reference proteome</keyword>
<dbReference type="InterPro" id="IPR003593">
    <property type="entry name" value="AAA+_ATPase"/>
</dbReference>
<organism evidence="5 6">
    <name type="scientific">Mobilicoccus pelagius NBRC 104925</name>
    <dbReference type="NCBI Taxonomy" id="1089455"/>
    <lineage>
        <taxon>Bacteria</taxon>
        <taxon>Bacillati</taxon>
        <taxon>Actinomycetota</taxon>
        <taxon>Actinomycetes</taxon>
        <taxon>Micrococcales</taxon>
        <taxon>Dermatophilaceae</taxon>
        <taxon>Mobilicoccus</taxon>
    </lineage>
</organism>
<dbReference type="OrthoDB" id="9802264at2"/>
<evidence type="ECO:0000313" key="6">
    <source>
        <dbReference type="Proteomes" id="UP000004367"/>
    </source>
</evidence>
<name>H5UNP1_9MICO</name>
<dbReference type="GO" id="GO:0005524">
    <property type="term" value="F:ATP binding"/>
    <property type="evidence" value="ECO:0007669"/>
    <property type="project" value="UniProtKB-KW"/>
</dbReference>
<dbReference type="AlphaFoldDB" id="H5UNP1"/>
<dbReference type="PROSITE" id="PS50893">
    <property type="entry name" value="ABC_TRANSPORTER_2"/>
    <property type="match status" value="1"/>
</dbReference>
<dbReference type="InterPro" id="IPR027417">
    <property type="entry name" value="P-loop_NTPase"/>
</dbReference>
<comment type="caution">
    <text evidence="5">The sequence shown here is derived from an EMBL/GenBank/DDBJ whole genome shotgun (WGS) entry which is preliminary data.</text>
</comment>
<evidence type="ECO:0000256" key="3">
    <source>
        <dbReference type="ARBA" id="ARBA00022840"/>
    </source>
</evidence>
<dbReference type="eggNOG" id="COG3842">
    <property type="taxonomic scope" value="Bacteria"/>
</dbReference>
<dbReference type="SMART" id="SM00382">
    <property type="entry name" value="AAA"/>
    <property type="match status" value="1"/>
</dbReference>
<dbReference type="Pfam" id="PF08402">
    <property type="entry name" value="TOBE_2"/>
    <property type="match status" value="1"/>
</dbReference>